<proteinExistence type="predicted"/>
<sequence length="356" mass="39745">MQDNHFVETFKVQSYPSTLAYDIFIDETISSPEYYRNVINVLNRAAEGDVLNIYLNTVGGYVSSSSAITAAMDQCKGHIVVHMAAEVCSAGTMIALHGNEWVVGDGICFMCHNISFSCGGSAEKVKDHHDFIQDWNKSLLEREYSGFLTPEEISNMFTNGKEYWFNAEEVKSRLKNFVDYREGSYKEAMNQMFDQQIAAEDEALDAGLNHLLTSGKVTQAEVDAIKKITPLLDEAFESGEIDLDNLPESVETLSEDVSDYSNAFAINVKDEIAAICMYTLDEEGIISEVVLDIAEYDDEVIVSNIWLEDNLDRSELITLAKDIGVKGVAHNTKDSGKIINKIIDYVDSLIEKEENN</sequence>
<dbReference type="InterPro" id="IPR023562">
    <property type="entry name" value="ClpP/TepA"/>
</dbReference>
<dbReference type="GO" id="GO:0008233">
    <property type="term" value="F:peptidase activity"/>
    <property type="evidence" value="ECO:0007669"/>
    <property type="project" value="UniProtKB-KW"/>
</dbReference>
<dbReference type="Proteomes" id="UP000222256">
    <property type="component" value="Segment"/>
</dbReference>
<keyword evidence="2" id="KW-1185">Reference proteome</keyword>
<dbReference type="InterPro" id="IPR029045">
    <property type="entry name" value="ClpP/crotonase-like_dom_sf"/>
</dbReference>
<name>A0A223LH31_9CAUD</name>
<keyword evidence="1" id="KW-0378">Hydrolase</keyword>
<dbReference type="GO" id="GO:0006508">
    <property type="term" value="P:proteolysis"/>
    <property type="evidence" value="ECO:0007669"/>
    <property type="project" value="UniProtKB-KW"/>
</dbReference>
<dbReference type="KEGG" id="vg:54981644"/>
<accession>A0A223LH31</accession>
<reference evidence="1 2" key="1">
    <citation type="submission" date="2017-06" db="EMBL/GenBank/DDBJ databases">
        <title>A Novel Lytic Pseudoalteromonas phage Isolated from Qingdao coast of China.</title>
        <authorList>
            <person name="Li H."/>
        </authorList>
    </citation>
    <scope>NUCLEOTIDE SEQUENCE [LARGE SCALE GENOMIC DNA]</scope>
</reference>
<dbReference type="GeneID" id="54981644"/>
<dbReference type="EMBL" id="MF370964">
    <property type="protein sequence ID" value="ASU03321.1"/>
    <property type="molecule type" value="Genomic_DNA"/>
</dbReference>
<evidence type="ECO:0000313" key="1">
    <source>
        <dbReference type="EMBL" id="ASU03321.1"/>
    </source>
</evidence>
<evidence type="ECO:0000313" key="2">
    <source>
        <dbReference type="Proteomes" id="UP000222256"/>
    </source>
</evidence>
<organism evidence="1 2">
    <name type="scientific">Pseudoalteromonas phage J2-1</name>
    <dbReference type="NCBI Taxonomy" id="2023998"/>
    <lineage>
        <taxon>Viruses</taxon>
        <taxon>Duplodnaviria</taxon>
        <taxon>Heunggongvirae</taxon>
        <taxon>Uroviricota</taxon>
        <taxon>Caudoviricetes</taxon>
        <taxon>Qingdaovirus</taxon>
        <taxon>Qingdaovirus J21</taxon>
    </lineage>
</organism>
<dbReference type="SUPFAM" id="SSF52096">
    <property type="entry name" value="ClpP/crotonase"/>
    <property type="match status" value="1"/>
</dbReference>
<dbReference type="Pfam" id="PF00574">
    <property type="entry name" value="CLP_protease"/>
    <property type="match status" value="1"/>
</dbReference>
<keyword evidence="1" id="KW-0645">Protease</keyword>
<protein>
    <submittedName>
        <fullName evidence="1">ATP-dependent Clp protease proteolytic subunit</fullName>
    </submittedName>
</protein>
<dbReference type="RefSeq" id="YP_009791462.1">
    <property type="nucleotide sequence ID" value="NC_047839.1"/>
</dbReference>
<dbReference type="Gene3D" id="3.90.226.10">
    <property type="entry name" value="2-enoyl-CoA Hydratase, Chain A, domain 1"/>
    <property type="match status" value="1"/>
</dbReference>